<dbReference type="PANTHER" id="PTHR24359">
    <property type="entry name" value="SERINE/THREONINE-PROTEIN KINASE SBK1"/>
    <property type="match status" value="1"/>
</dbReference>
<dbReference type="PROSITE" id="PS50011">
    <property type="entry name" value="PROTEIN_KINASE_DOM"/>
    <property type="match status" value="1"/>
</dbReference>
<name>A0A6A6RK69_9PLEO</name>
<dbReference type="InterPro" id="IPR011009">
    <property type="entry name" value="Kinase-like_dom_sf"/>
</dbReference>
<dbReference type="EMBL" id="MU006802">
    <property type="protein sequence ID" value="KAF2635939.1"/>
    <property type="molecule type" value="Genomic_DNA"/>
</dbReference>
<sequence>MIHWLRLSDFSCARVVDFVATISGKRDSYKTGTKSGTPIYRAPESLNGATSRPYDMWSLGCVYLELLVWFVEGYDELVNFRTSREGHVRPDGLIDEGFYYETDKGAIQLREPVTTKISDLERKCSGGLRDIVNIIPFLLKIAPKERLDASQLIHKLKHLSTSSNPAVVTGSRPGSLAIPTSKSSNLPIHDDYSDFGNKIRVTRPSDG</sequence>
<dbReference type="AlphaFoldDB" id="A0A6A6RK69"/>
<dbReference type="OrthoDB" id="248923at2759"/>
<feature type="domain" description="Protein kinase" evidence="1">
    <location>
        <begin position="1"/>
        <end position="161"/>
    </location>
</feature>
<dbReference type="Gene3D" id="1.10.510.10">
    <property type="entry name" value="Transferase(Phosphotransferase) domain 1"/>
    <property type="match status" value="1"/>
</dbReference>
<gene>
    <name evidence="2" type="ORF">P280DRAFT_167821</name>
</gene>
<protein>
    <recommendedName>
        <fullName evidence="1">Protein kinase domain-containing protein</fullName>
    </recommendedName>
</protein>
<reference evidence="2" key="1">
    <citation type="journal article" date="2020" name="Stud. Mycol.">
        <title>101 Dothideomycetes genomes: a test case for predicting lifestyles and emergence of pathogens.</title>
        <authorList>
            <person name="Haridas S."/>
            <person name="Albert R."/>
            <person name="Binder M."/>
            <person name="Bloem J."/>
            <person name="Labutti K."/>
            <person name="Salamov A."/>
            <person name="Andreopoulos B."/>
            <person name="Baker S."/>
            <person name="Barry K."/>
            <person name="Bills G."/>
            <person name="Bluhm B."/>
            <person name="Cannon C."/>
            <person name="Castanera R."/>
            <person name="Culley D."/>
            <person name="Daum C."/>
            <person name="Ezra D."/>
            <person name="Gonzalez J."/>
            <person name="Henrissat B."/>
            <person name="Kuo A."/>
            <person name="Liang C."/>
            <person name="Lipzen A."/>
            <person name="Lutzoni F."/>
            <person name="Magnuson J."/>
            <person name="Mondo S."/>
            <person name="Nolan M."/>
            <person name="Ohm R."/>
            <person name="Pangilinan J."/>
            <person name="Park H.-J."/>
            <person name="Ramirez L."/>
            <person name="Alfaro M."/>
            <person name="Sun H."/>
            <person name="Tritt A."/>
            <person name="Yoshinaga Y."/>
            <person name="Zwiers L.-H."/>
            <person name="Turgeon B."/>
            <person name="Goodwin S."/>
            <person name="Spatafora J."/>
            <person name="Crous P."/>
            <person name="Grigoriev I."/>
        </authorList>
    </citation>
    <scope>NUCLEOTIDE SEQUENCE</scope>
    <source>
        <strain evidence="2">CBS 473.64</strain>
    </source>
</reference>
<accession>A0A6A6RK69</accession>
<dbReference type="Proteomes" id="UP000799753">
    <property type="component" value="Unassembled WGS sequence"/>
</dbReference>
<dbReference type="SUPFAM" id="SSF56112">
    <property type="entry name" value="Protein kinase-like (PK-like)"/>
    <property type="match status" value="1"/>
</dbReference>
<dbReference type="InterPro" id="IPR000719">
    <property type="entry name" value="Prot_kinase_dom"/>
</dbReference>
<dbReference type="GO" id="GO:0004674">
    <property type="term" value="F:protein serine/threonine kinase activity"/>
    <property type="evidence" value="ECO:0007669"/>
    <property type="project" value="TreeGrafter"/>
</dbReference>
<evidence type="ECO:0000313" key="3">
    <source>
        <dbReference type="Proteomes" id="UP000799753"/>
    </source>
</evidence>
<dbReference type="Pfam" id="PF00069">
    <property type="entry name" value="Pkinase"/>
    <property type="match status" value="1"/>
</dbReference>
<evidence type="ECO:0000259" key="1">
    <source>
        <dbReference type="PROSITE" id="PS50011"/>
    </source>
</evidence>
<proteinExistence type="predicted"/>
<dbReference type="PANTHER" id="PTHR24359:SF37">
    <property type="entry name" value="PROTEIN KINASE DOMAIN-CONTAINING PROTEIN"/>
    <property type="match status" value="1"/>
</dbReference>
<organism evidence="2 3">
    <name type="scientific">Massarina eburnea CBS 473.64</name>
    <dbReference type="NCBI Taxonomy" id="1395130"/>
    <lineage>
        <taxon>Eukaryota</taxon>
        <taxon>Fungi</taxon>
        <taxon>Dikarya</taxon>
        <taxon>Ascomycota</taxon>
        <taxon>Pezizomycotina</taxon>
        <taxon>Dothideomycetes</taxon>
        <taxon>Pleosporomycetidae</taxon>
        <taxon>Pleosporales</taxon>
        <taxon>Massarineae</taxon>
        <taxon>Massarinaceae</taxon>
        <taxon>Massarina</taxon>
    </lineage>
</organism>
<evidence type="ECO:0000313" key="2">
    <source>
        <dbReference type="EMBL" id="KAF2635939.1"/>
    </source>
</evidence>
<keyword evidence="3" id="KW-1185">Reference proteome</keyword>
<dbReference type="GO" id="GO:0005524">
    <property type="term" value="F:ATP binding"/>
    <property type="evidence" value="ECO:0007669"/>
    <property type="project" value="InterPro"/>
</dbReference>